<evidence type="ECO:0000256" key="9">
    <source>
        <dbReference type="ARBA" id="ARBA00022989"/>
    </source>
</evidence>
<evidence type="ECO:0000256" key="14">
    <source>
        <dbReference type="ARBA" id="ARBA00031200"/>
    </source>
</evidence>
<accession>A0A369LBT5</accession>
<feature type="transmembrane region" description="Helical" evidence="15">
    <location>
        <begin position="486"/>
        <end position="510"/>
    </location>
</feature>
<feature type="transmembrane region" description="Helical" evidence="15">
    <location>
        <begin position="699"/>
        <end position="718"/>
    </location>
</feature>
<feature type="transmembrane region" description="Helical" evidence="15">
    <location>
        <begin position="572"/>
        <end position="590"/>
    </location>
</feature>
<evidence type="ECO:0000256" key="13">
    <source>
        <dbReference type="ARBA" id="ARBA00023136"/>
    </source>
</evidence>
<dbReference type="InterPro" id="IPR011640">
    <property type="entry name" value="Fe2_transport_prot_B_C"/>
</dbReference>
<dbReference type="CDD" id="cd01879">
    <property type="entry name" value="FeoB"/>
    <property type="match status" value="1"/>
</dbReference>
<dbReference type="InterPro" id="IPR041069">
    <property type="entry name" value="FeoB_Cyto"/>
</dbReference>
<evidence type="ECO:0000256" key="2">
    <source>
        <dbReference type="ARBA" id="ARBA00022371"/>
    </source>
</evidence>
<organism evidence="17 18">
    <name type="scientific">Senegalimassilia anaerobia</name>
    <dbReference type="NCBI Taxonomy" id="1473216"/>
    <lineage>
        <taxon>Bacteria</taxon>
        <taxon>Bacillati</taxon>
        <taxon>Actinomycetota</taxon>
        <taxon>Coriobacteriia</taxon>
        <taxon>Coriobacteriales</taxon>
        <taxon>Coriobacteriaceae</taxon>
        <taxon>Senegalimassilia</taxon>
    </lineage>
</organism>
<evidence type="ECO:0000256" key="15">
    <source>
        <dbReference type="SAM" id="Phobius"/>
    </source>
</evidence>
<dbReference type="InterPro" id="IPR050860">
    <property type="entry name" value="FeoB_GTPase"/>
</dbReference>
<dbReference type="FunFam" id="3.40.50.300:FF:000426">
    <property type="entry name" value="Ferrous iron transport protein B"/>
    <property type="match status" value="1"/>
</dbReference>
<evidence type="ECO:0000256" key="1">
    <source>
        <dbReference type="ARBA" id="ARBA00004429"/>
    </source>
</evidence>
<feature type="transmembrane region" description="Helical" evidence="15">
    <location>
        <begin position="596"/>
        <end position="619"/>
    </location>
</feature>
<dbReference type="Gene3D" id="1.10.287.1770">
    <property type="match status" value="1"/>
</dbReference>
<keyword evidence="18" id="KW-1185">Reference proteome</keyword>
<evidence type="ECO:0000313" key="18">
    <source>
        <dbReference type="Proteomes" id="UP000253792"/>
    </source>
</evidence>
<keyword evidence="10" id="KW-0408">Iron</keyword>
<dbReference type="Pfam" id="PF07664">
    <property type="entry name" value="FeoB_C"/>
    <property type="match status" value="1"/>
</dbReference>
<feature type="transmembrane region" description="Helical" evidence="15">
    <location>
        <begin position="768"/>
        <end position="789"/>
    </location>
</feature>
<feature type="transmembrane region" description="Helical" evidence="15">
    <location>
        <begin position="658"/>
        <end position="679"/>
    </location>
</feature>
<gene>
    <name evidence="17" type="ORF">C1880_04680</name>
</gene>
<feature type="domain" description="FeoB-type G" evidence="16">
    <location>
        <begin position="2"/>
        <end position="163"/>
    </location>
</feature>
<dbReference type="PANTHER" id="PTHR43185:SF1">
    <property type="entry name" value="FE(2+) TRANSPORTER FEOB"/>
    <property type="match status" value="1"/>
</dbReference>
<evidence type="ECO:0000256" key="4">
    <source>
        <dbReference type="ARBA" id="ARBA00022475"/>
    </source>
</evidence>
<comment type="subcellular location">
    <subcellularLocation>
        <location evidence="1">Cell inner membrane</location>
        <topology evidence="1">Multi-pass membrane protein</topology>
    </subcellularLocation>
</comment>
<dbReference type="AlphaFoldDB" id="A0A369LBT5"/>
<dbReference type="PANTHER" id="PTHR43185">
    <property type="entry name" value="FERROUS IRON TRANSPORT PROTEIN B"/>
    <property type="match status" value="1"/>
</dbReference>
<feature type="transmembrane region" description="Helical" evidence="15">
    <location>
        <begin position="530"/>
        <end position="551"/>
    </location>
</feature>
<feature type="transmembrane region" description="Helical" evidence="15">
    <location>
        <begin position="725"/>
        <end position="748"/>
    </location>
</feature>
<dbReference type="STRING" id="1034345.GCA_000236865_00487"/>
<dbReference type="Gene3D" id="3.40.50.300">
    <property type="entry name" value="P-loop containing nucleotide triphosphate hydrolases"/>
    <property type="match status" value="1"/>
</dbReference>
<dbReference type="Pfam" id="PF02421">
    <property type="entry name" value="FeoB_N"/>
    <property type="match status" value="1"/>
</dbReference>
<dbReference type="Pfam" id="PF07670">
    <property type="entry name" value="Gate"/>
    <property type="match status" value="2"/>
</dbReference>
<dbReference type="RefSeq" id="WP_114620477.1">
    <property type="nucleotide sequence ID" value="NZ_PPTP01000003.1"/>
</dbReference>
<evidence type="ECO:0000256" key="3">
    <source>
        <dbReference type="ARBA" id="ARBA00022448"/>
    </source>
</evidence>
<keyword evidence="13 15" id="KW-0472">Membrane</keyword>
<dbReference type="PROSITE" id="PS51711">
    <property type="entry name" value="G_FEOB"/>
    <property type="match status" value="1"/>
</dbReference>
<protein>
    <recommendedName>
        <fullName evidence="2">Fe(2+) transporter FeoB</fullName>
    </recommendedName>
    <alternativeName>
        <fullName evidence="14">Ferrous iron transport protein B</fullName>
    </alternativeName>
</protein>
<keyword evidence="12" id="KW-0342">GTP-binding</keyword>
<feature type="transmembrane region" description="Helical" evidence="15">
    <location>
        <begin position="281"/>
        <end position="299"/>
    </location>
</feature>
<evidence type="ECO:0000256" key="11">
    <source>
        <dbReference type="ARBA" id="ARBA00023065"/>
    </source>
</evidence>
<keyword evidence="3" id="KW-0813">Transport</keyword>
<evidence type="ECO:0000256" key="5">
    <source>
        <dbReference type="ARBA" id="ARBA00022496"/>
    </source>
</evidence>
<dbReference type="OrthoDB" id="9809127at2"/>
<evidence type="ECO:0000313" key="17">
    <source>
        <dbReference type="EMBL" id="RDB56179.1"/>
    </source>
</evidence>
<keyword evidence="4" id="KW-1003">Cell membrane</keyword>
<comment type="caution">
    <text evidence="17">The sequence shown here is derived from an EMBL/GenBank/DDBJ whole genome shotgun (WGS) entry which is preliminary data.</text>
</comment>
<dbReference type="GO" id="GO:0015093">
    <property type="term" value="F:ferrous iron transmembrane transporter activity"/>
    <property type="evidence" value="ECO:0007669"/>
    <property type="project" value="InterPro"/>
</dbReference>
<dbReference type="SUPFAM" id="SSF52540">
    <property type="entry name" value="P-loop containing nucleoside triphosphate hydrolases"/>
    <property type="match status" value="1"/>
</dbReference>
<keyword evidence="8" id="KW-0547">Nucleotide-binding</keyword>
<keyword evidence="5" id="KW-0410">Iron transport</keyword>
<evidence type="ECO:0000256" key="7">
    <source>
        <dbReference type="ARBA" id="ARBA00022692"/>
    </source>
</evidence>
<proteinExistence type="predicted"/>
<dbReference type="InterPro" id="IPR030389">
    <property type="entry name" value="G_FEOB_dom"/>
</dbReference>
<name>A0A369LBT5_9ACTN</name>
<feature type="transmembrane region" description="Helical" evidence="15">
    <location>
        <begin position="833"/>
        <end position="852"/>
    </location>
</feature>
<dbReference type="Pfam" id="PF17910">
    <property type="entry name" value="FeoB_Cyto"/>
    <property type="match status" value="1"/>
</dbReference>
<evidence type="ECO:0000256" key="12">
    <source>
        <dbReference type="ARBA" id="ARBA00023134"/>
    </source>
</evidence>
<dbReference type="InterPro" id="IPR005225">
    <property type="entry name" value="Small_GTP-bd"/>
</dbReference>
<dbReference type="InterPro" id="IPR027417">
    <property type="entry name" value="P-loop_NTPase"/>
</dbReference>
<dbReference type="EMBL" id="PPTP01000003">
    <property type="protein sequence ID" value="RDB56179.1"/>
    <property type="molecule type" value="Genomic_DNA"/>
</dbReference>
<evidence type="ECO:0000256" key="8">
    <source>
        <dbReference type="ARBA" id="ARBA00022741"/>
    </source>
</evidence>
<dbReference type="NCBIfam" id="TIGR00231">
    <property type="entry name" value="small_GTP"/>
    <property type="match status" value="1"/>
</dbReference>
<dbReference type="GO" id="GO:0005886">
    <property type="term" value="C:plasma membrane"/>
    <property type="evidence" value="ECO:0007669"/>
    <property type="project" value="UniProtKB-SubCell"/>
</dbReference>
<dbReference type="Proteomes" id="UP000253792">
    <property type="component" value="Unassembled WGS sequence"/>
</dbReference>
<evidence type="ECO:0000256" key="10">
    <source>
        <dbReference type="ARBA" id="ARBA00023004"/>
    </source>
</evidence>
<keyword evidence="9 15" id="KW-1133">Transmembrane helix</keyword>
<keyword evidence="7 15" id="KW-0812">Transmembrane</keyword>
<evidence type="ECO:0000259" key="16">
    <source>
        <dbReference type="PROSITE" id="PS51711"/>
    </source>
</evidence>
<evidence type="ECO:0000256" key="6">
    <source>
        <dbReference type="ARBA" id="ARBA00022519"/>
    </source>
</evidence>
<reference evidence="17 18" key="1">
    <citation type="journal article" date="2018" name="Elife">
        <title>Discovery and characterization of a prevalent human gut bacterial enzyme sufficient for the inactivation of a family of plant toxins.</title>
        <authorList>
            <person name="Koppel N."/>
            <person name="Bisanz J.E."/>
            <person name="Pandelia M.E."/>
            <person name="Turnbaugh P.J."/>
            <person name="Balskus E.P."/>
        </authorList>
    </citation>
    <scope>NUCLEOTIDE SEQUENCE [LARGE SCALE GENOMIC DNA]</scope>
    <source>
        <strain evidence="18">anaerobia AP69FAA</strain>
    </source>
</reference>
<dbReference type="InterPro" id="IPR011642">
    <property type="entry name" value="Gate_dom"/>
</dbReference>
<keyword evidence="11" id="KW-0406">Ion transport</keyword>
<keyword evidence="6" id="KW-0997">Cell inner membrane</keyword>
<sequence>MGICIALAGNPNCGKTTMFNDLTGANQYVGNWPGVTVEKKEGKYTRDKDVTITDLPGIYSLSPYSPEEIVARDYLLEGGPDAVINLVDATNLERNLYLTSQILNLGIPVVIALNMMDLVEKNGDKIDVDDLSRELGCPIVPTSALKGRGMEDVVKAAIDAARAEKAPASQMKFDAAVEEALVKIEGVLGDKVSPNAARWYAIKLFEAEDKTIADLKLSQADLDAISAIRTSIEDKLDDDAESIITAERYDAISHVVDKTVKRTRTGLTTSQKIDRVVTNRWLGLPIFIVIMFFVYWLAVSVGGGVVTDWANDGISGDGWLYTGNAAFDEATEEYEDAHSQVVAYVENILGEDEESELPSDESQEVLDALAAEEPEALEDDADEDAVAEYEDAMAEYEEAQAIVADFDEQAQASHAVATMEVEDEDGNVEEQSITFADYQKALEVEEPDPSDGTWGLWIPGLGAIIADAMEAADVAPWLQSLVNDGIVSGVGAVIGFIPQMVILFLLLGILELCGYMSRVAFIMDRIFRKFGLSGKSFIPMLIASGCGVPAVMSTKTIENEMDRRMTIMTTTMIPCGAKMPIIALVFGALASGDSSATWYVAPIFYFLGVIAIILSGIMLKKTKLFAGEATPFVMELPEYHMPTVKSILLSMWERVKGYIIKAGTIIFLSTIVIWFLMNFGDAGEGFGLLDPDAPDYMEHSLMAGLGNLLAWIFAPLGFDNWQATATAVTGLVAKENVVATVGIITQLADYGEADPQLWFGFLQMLGGSTAAVVAFCAFNLLCAPCFAAMGTIRQQQNSPKWFWITIGYLCGFAWCVGTMLYQFVGLATGEVEFNVFTVVAIVIAAAMLFQIFRPMPKREEKQEK</sequence>
<feature type="transmembrane region" description="Helical" evidence="15">
    <location>
        <begin position="801"/>
        <end position="821"/>
    </location>
</feature>
<dbReference type="GO" id="GO:0005525">
    <property type="term" value="F:GTP binding"/>
    <property type="evidence" value="ECO:0007669"/>
    <property type="project" value="UniProtKB-KW"/>
</dbReference>